<name>A0AAQ3U7F1_PASNO</name>
<dbReference type="EMBL" id="CP144751">
    <property type="protein sequence ID" value="WVZ86703.1"/>
    <property type="molecule type" value="Genomic_DNA"/>
</dbReference>
<dbReference type="Proteomes" id="UP001341281">
    <property type="component" value="Chromosome 07"/>
</dbReference>
<dbReference type="AlphaFoldDB" id="A0AAQ3U7F1"/>
<evidence type="ECO:0000259" key="1">
    <source>
        <dbReference type="Pfam" id="PF01593"/>
    </source>
</evidence>
<evidence type="ECO:0000313" key="3">
    <source>
        <dbReference type="Proteomes" id="UP001341281"/>
    </source>
</evidence>
<dbReference type="PANTHER" id="PTHR42923:SF24">
    <property type="entry name" value="OS04G0560500 PROTEIN"/>
    <property type="match status" value="1"/>
</dbReference>
<dbReference type="PANTHER" id="PTHR42923">
    <property type="entry name" value="PROTOPORPHYRINOGEN OXIDASE"/>
    <property type="match status" value="1"/>
</dbReference>
<gene>
    <name evidence="2" type="ORF">U9M48_033450</name>
</gene>
<sequence>MCVCAALVAGGPLPPPVLPRQFRRRRGSSVRAEVSPGGESQRKRVAVAGAGWAGFAAAHHLVKQGYDVTLLAAESGPTEEVGLRGFWYPYRNIFALVDELGISPFTGWNKAAYYSPEGLAVISLRYFRCSLASVCASTMNRRKYHIALHEDKVEFPIFHNQPRLPAPFGVFAYPEFPNLPLIDRLTSIPVIAAVIDFDNTDTAWRKYDAMTARELFKMYGCSQKLYKEVFEPAIQAALFAPGEQCSAAATLGMLYYYMLSHQENSDFMLCRGEVEENIFSPWLQSLELKGLKFVPNKVPTSLTTDTDSGCISAIVCGDDVYEADAFVSAMGLSSLQYVVKNSPFLWSDREFTNLLHLHTVDVISVKLWFDKKITIPKVANVCSGFDDSSGWTFFDLTSVYDDYYEEPTTVVEAEFCNASHLIPLNDDDIISEASSCLTKCIQDFEGATVVKKSVRRSPKSVMNFLPGSYKYSLRGSTSFPNLFLAGDWIVNRHGSFSKEKAYVTGLEAANRVVDYFGTGDFAKIIAVEGDEPHIETLRSLSRRTNEFKSQIPF</sequence>
<feature type="domain" description="Amine oxidase" evidence="1">
    <location>
        <begin position="273"/>
        <end position="512"/>
    </location>
</feature>
<dbReference type="SUPFAM" id="SSF51905">
    <property type="entry name" value="FAD/NAD(P)-binding domain"/>
    <property type="match status" value="1"/>
</dbReference>
<dbReference type="Pfam" id="PF01593">
    <property type="entry name" value="Amino_oxidase"/>
    <property type="match status" value="1"/>
</dbReference>
<dbReference type="EMBL" id="CP144751">
    <property type="protein sequence ID" value="WVZ86704.1"/>
    <property type="molecule type" value="Genomic_DNA"/>
</dbReference>
<keyword evidence="3" id="KW-1185">Reference proteome</keyword>
<reference evidence="2 3" key="1">
    <citation type="submission" date="2024-02" db="EMBL/GenBank/DDBJ databases">
        <title>High-quality chromosome-scale genome assembly of Pensacola bahiagrass (Paspalum notatum Flugge var. saurae).</title>
        <authorList>
            <person name="Vega J.M."/>
            <person name="Podio M."/>
            <person name="Orjuela J."/>
            <person name="Siena L.A."/>
            <person name="Pessino S.C."/>
            <person name="Combes M.C."/>
            <person name="Mariac C."/>
            <person name="Albertini E."/>
            <person name="Pupilli F."/>
            <person name="Ortiz J.P.A."/>
            <person name="Leblanc O."/>
        </authorList>
    </citation>
    <scope>NUCLEOTIDE SEQUENCE [LARGE SCALE GENOMIC DNA]</scope>
    <source>
        <strain evidence="2">R1</strain>
        <tissue evidence="2">Leaf</tissue>
    </source>
</reference>
<dbReference type="InterPro" id="IPR050464">
    <property type="entry name" value="Zeta_carotene_desat/Oxidored"/>
</dbReference>
<accession>A0AAQ3U7F1</accession>
<dbReference type="InterPro" id="IPR002937">
    <property type="entry name" value="Amino_oxidase"/>
</dbReference>
<dbReference type="GO" id="GO:0050660">
    <property type="term" value="F:flavin adenine dinucleotide binding"/>
    <property type="evidence" value="ECO:0007669"/>
    <property type="project" value="UniProtKB-ARBA"/>
</dbReference>
<protein>
    <recommendedName>
        <fullName evidence="1">Amine oxidase domain-containing protein</fullName>
    </recommendedName>
</protein>
<evidence type="ECO:0000313" key="2">
    <source>
        <dbReference type="EMBL" id="WVZ86703.1"/>
    </source>
</evidence>
<dbReference type="GO" id="GO:0016491">
    <property type="term" value="F:oxidoreductase activity"/>
    <property type="evidence" value="ECO:0007669"/>
    <property type="project" value="InterPro"/>
</dbReference>
<dbReference type="Gene3D" id="3.50.50.60">
    <property type="entry name" value="FAD/NAD(P)-binding domain"/>
    <property type="match status" value="1"/>
</dbReference>
<organism evidence="2 3">
    <name type="scientific">Paspalum notatum var. saurae</name>
    <dbReference type="NCBI Taxonomy" id="547442"/>
    <lineage>
        <taxon>Eukaryota</taxon>
        <taxon>Viridiplantae</taxon>
        <taxon>Streptophyta</taxon>
        <taxon>Embryophyta</taxon>
        <taxon>Tracheophyta</taxon>
        <taxon>Spermatophyta</taxon>
        <taxon>Magnoliopsida</taxon>
        <taxon>Liliopsida</taxon>
        <taxon>Poales</taxon>
        <taxon>Poaceae</taxon>
        <taxon>PACMAD clade</taxon>
        <taxon>Panicoideae</taxon>
        <taxon>Andropogonodae</taxon>
        <taxon>Paspaleae</taxon>
        <taxon>Paspalinae</taxon>
        <taxon>Paspalum</taxon>
    </lineage>
</organism>
<proteinExistence type="predicted"/>
<dbReference type="InterPro" id="IPR036188">
    <property type="entry name" value="FAD/NAD-bd_sf"/>
</dbReference>